<dbReference type="PANTHER" id="PTHR47349:SF1">
    <property type="entry name" value="AER328WP"/>
    <property type="match status" value="1"/>
</dbReference>
<gene>
    <name evidence="3" type="ORF">I308_100006</name>
</gene>
<feature type="compositionally biased region" description="Polar residues" evidence="1">
    <location>
        <begin position="598"/>
        <end position="607"/>
    </location>
</feature>
<evidence type="ECO:0000313" key="4">
    <source>
        <dbReference type="Proteomes" id="UP000054399"/>
    </source>
</evidence>
<feature type="region of interest" description="Disordered" evidence="1">
    <location>
        <begin position="708"/>
        <end position="787"/>
    </location>
</feature>
<feature type="compositionally biased region" description="Basic and acidic residues" evidence="1">
    <location>
        <begin position="926"/>
        <end position="938"/>
    </location>
</feature>
<feature type="compositionally biased region" description="Polar residues" evidence="1">
    <location>
        <begin position="653"/>
        <end position="663"/>
    </location>
</feature>
<feature type="region of interest" description="Disordered" evidence="1">
    <location>
        <begin position="807"/>
        <end position="887"/>
    </location>
</feature>
<feature type="compositionally biased region" description="Low complexity" evidence="1">
    <location>
        <begin position="611"/>
        <end position="622"/>
    </location>
</feature>
<feature type="compositionally biased region" description="Low complexity" evidence="1">
    <location>
        <begin position="33"/>
        <end position="42"/>
    </location>
</feature>
<feature type="compositionally biased region" description="Pro residues" evidence="1">
    <location>
        <begin position="862"/>
        <end position="875"/>
    </location>
</feature>
<feature type="compositionally biased region" description="Polar residues" evidence="1">
    <location>
        <begin position="220"/>
        <end position="235"/>
    </location>
</feature>
<feature type="compositionally biased region" description="Polar residues" evidence="1">
    <location>
        <begin position="323"/>
        <end position="349"/>
    </location>
</feature>
<protein>
    <recommendedName>
        <fullName evidence="2">YMC020W-like alpha/beta hydrolase domain-containing protein</fullName>
    </recommendedName>
</protein>
<feature type="compositionally biased region" description="Polar residues" evidence="1">
    <location>
        <begin position="820"/>
        <end position="832"/>
    </location>
</feature>
<dbReference type="PANTHER" id="PTHR47349">
    <property type="entry name" value="CHROMOSOME 8, WHOLE GENOME SHOTGUN SEQUENCE"/>
    <property type="match status" value="1"/>
</dbReference>
<dbReference type="Proteomes" id="UP000054399">
    <property type="component" value="Unassembled WGS sequence"/>
</dbReference>
<reference evidence="3" key="2">
    <citation type="submission" date="2024-01" db="EMBL/GenBank/DDBJ databases">
        <title>Comparative genomics of Cryptococcus and Kwoniella reveals pathogenesis evolution and contrasting modes of karyotype evolution via chromosome fusion or intercentromeric recombination.</title>
        <authorList>
            <person name="Coelho M.A."/>
            <person name="David-Palma M."/>
            <person name="Shea T."/>
            <person name="Bowers K."/>
            <person name="Mcginley-Smith S."/>
            <person name="Mohammad A.W."/>
            <person name="Gnirke A."/>
            <person name="Yurkov A.M."/>
            <person name="Nowrousian M."/>
            <person name="Sun S."/>
            <person name="Cuomo C.A."/>
            <person name="Heitman J."/>
        </authorList>
    </citation>
    <scope>NUCLEOTIDE SEQUENCE</scope>
    <source>
        <strain evidence="3">IND107</strain>
    </source>
</reference>
<feature type="compositionally biased region" description="Polar residues" evidence="1">
    <location>
        <begin position="728"/>
        <end position="753"/>
    </location>
</feature>
<feature type="compositionally biased region" description="Low complexity" evidence="1">
    <location>
        <begin position="670"/>
        <end position="691"/>
    </location>
</feature>
<feature type="compositionally biased region" description="Polar residues" evidence="1">
    <location>
        <begin position="111"/>
        <end position="123"/>
    </location>
</feature>
<feature type="compositionally biased region" description="Basic and acidic residues" evidence="1">
    <location>
        <begin position="238"/>
        <end position="254"/>
    </location>
</feature>
<feature type="compositionally biased region" description="Polar residues" evidence="1">
    <location>
        <begin position="554"/>
        <end position="574"/>
    </location>
</feature>
<feature type="compositionally biased region" description="Low complexity" evidence="1">
    <location>
        <begin position="301"/>
        <end position="319"/>
    </location>
</feature>
<dbReference type="RefSeq" id="XP_066616488.1">
    <property type="nucleotide sequence ID" value="XM_066754587.1"/>
</dbReference>
<reference evidence="3" key="1">
    <citation type="submission" date="2015-01" db="EMBL/GenBank/DDBJ databases">
        <authorList>
            <consortium name="The Broad Institute Genomics Platform"/>
            <person name="Cuomo C."/>
            <person name="Litvintseva A."/>
            <person name="Chen Y."/>
            <person name="Heitman J."/>
            <person name="Sun S."/>
            <person name="Springer D."/>
            <person name="Dromer F."/>
            <person name="Young S."/>
            <person name="Zeng Q."/>
            <person name="Gargeya S."/>
            <person name="Abouelleil A."/>
            <person name="Alvarado L."/>
            <person name="Chapman S.B."/>
            <person name="Gainer-Dewar J."/>
            <person name="Goldberg J."/>
            <person name="Griggs A."/>
            <person name="Gujja S."/>
            <person name="Hansen M."/>
            <person name="Howarth C."/>
            <person name="Imamovic A."/>
            <person name="Larimer J."/>
            <person name="Murphy C."/>
            <person name="Naylor J."/>
            <person name="Pearson M."/>
            <person name="Priest M."/>
            <person name="Roberts A."/>
            <person name="Saif S."/>
            <person name="Shea T."/>
            <person name="Sykes S."/>
            <person name="Wortman J."/>
            <person name="Nusbaum C."/>
            <person name="Birren B."/>
        </authorList>
    </citation>
    <scope>NUCLEOTIDE SEQUENCE</scope>
    <source>
        <strain evidence="3">IND107</strain>
    </source>
</reference>
<feature type="region of interest" description="Disordered" evidence="1">
    <location>
        <begin position="917"/>
        <end position="938"/>
    </location>
</feature>
<feature type="region of interest" description="Disordered" evidence="1">
    <location>
        <begin position="1365"/>
        <end position="1410"/>
    </location>
</feature>
<feature type="compositionally biased region" description="Low complexity" evidence="1">
    <location>
        <begin position="358"/>
        <end position="376"/>
    </location>
</feature>
<feature type="compositionally biased region" description="Basic and acidic residues" evidence="1">
    <location>
        <begin position="524"/>
        <end position="537"/>
    </location>
</feature>
<dbReference type="Pfam" id="PF26147">
    <property type="entry name" value="AB_HYDROLASE_YMC0-YMC35"/>
    <property type="match status" value="2"/>
</dbReference>
<dbReference type="InterPro" id="IPR058933">
    <property type="entry name" value="YMC020W-like_ab_hydrolase"/>
</dbReference>
<feature type="compositionally biased region" description="Pro residues" evidence="1">
    <location>
        <begin position="23"/>
        <end position="32"/>
    </location>
</feature>
<feature type="compositionally biased region" description="Polar residues" evidence="1">
    <location>
        <begin position="457"/>
        <end position="483"/>
    </location>
</feature>
<feature type="domain" description="YMC020W-like alpha/beta hydrolase" evidence="2">
    <location>
        <begin position="958"/>
        <end position="1080"/>
    </location>
</feature>
<evidence type="ECO:0000256" key="1">
    <source>
        <dbReference type="SAM" id="MobiDB-lite"/>
    </source>
</evidence>
<keyword evidence="4" id="KW-1185">Reference proteome</keyword>
<feature type="compositionally biased region" description="Low complexity" evidence="1">
    <location>
        <begin position="57"/>
        <end position="73"/>
    </location>
</feature>
<feature type="compositionally biased region" description="Polar residues" evidence="1">
    <location>
        <begin position="1386"/>
        <end position="1402"/>
    </location>
</feature>
<sequence>MSSPTPSRKPSVPSRKSSTPSRTPLPRPPPSLLIPSARPSSSTALIFAQGQSEPTTQPQAPAAENEAAENGAGSVTGTIPKRQGSASEEALSRQLDGDLGGRLMELRSRRSSAATGNRLNTLATGGAARQCSGENGAEPDSPRKADEPGAFIPTGSNSLAEDDERERGGSVVVSPSNTVAEPGMPSMGGAVASDGNLTVPSLSLKREGEPMSGHSKTLGKKTSNSWLRWTSSTPTFPKGREGKGKGKAEEEILKVSRPPFKLLESSLAECIQDQTPEPTNEPQVDSPTDPDPSTATGSNLPSGSQTSRPSQQTTTSTEPLRSIDQNLSLRPEQNSSIDQIPQSHALSSPQKEEKQGWFSSFSRSSNLSAPSSLHPSQGRGTVENIRRGSKQNDGGKDVAETVEIEEPAGIGATVQSNGGVKTKKDTKKQIETEKSPSTSASPNPPLAEGEMRPDMSYLSNSNNPSYTAEVTAPTSTHAESTNPSATATETQEQSQQKKKVHPQQSTASFRGFRNYLGWSGASAEGKEVSLQEGEGKGSARNSGVDEQEEIPSEDVTQTFKETSTPTQSIETSAPTPKGQPGPWSSYFYSFVVPEPKQGQIQNSSRGSVSIAPESENNPAAAAQPTDTPNSSVQPQPALFTPLTTPSNTNTTSRSVSPARTSMISVPAPGSISAHPSVPSSSASPSTSRRPSAAGWLNYLAFRANQKKITAGSAGTGGTDEGEVMDFSNDPNFPSGSSIVNATAGENGSKTAGGTSEDKSRPLTAPTKSVPTAIIHKPSRNLDVHKHAKRLSNASSLAGNVGSLAFSASPKNKSFEDHQSPGKSSTRSLTNPKESALPHPQPPAVQPNLVIPTFSSTFDRPPRSFPPLPPSPPSSPQPLDSKQQQHRGLTAATTGLAWKALGAVGSYVYGGAGAGNEVSGGGWVDDGTEKRGRKEGRKVGRELPRRLGLEHGGEEDGWKDVKRVVVVGVHGWFPAKMLNSVIGEPTGTSVKFANMMGQAVKQFFAEKGVNESDLRLTLMPLEGEGTIESRVDKLYKAYLSNPAWINDLRRADAIFFAAHSQGCIVTTHLISRMIAQGHIRTPLNAEAVARCEWAFGPIGVVPSSPRLRKSPDYFSIPGSEGGYQKVAMLAMCGVHLGPMYSISTSTVIQPYLQWFENAAARELFEFQDTSSAVSVEYQRALGMVLDNEVRVVLLASLNDQVVPIYGSSFSTAKHPLLLRALYVDGASYTQSDFMTNLLCFAFMLRNAGIDDQHLVEHLSEATAGSLTGIGHSTPYEELGCYTLAVHYLFYAGPARQPMPPLQVDPFSARDARNDYELPWIMRALVDSAEVKDLFPGELRDLKEGILHWKPVTKPLKEIKRRLEPMAGRQSRLRPLPNSPSSASLASTGANVETGTSPTPSKNLSAGLRKDW</sequence>
<feature type="region of interest" description="Disordered" evidence="1">
    <location>
        <begin position="1"/>
        <end position="511"/>
    </location>
</feature>
<feature type="compositionally biased region" description="Polar residues" evidence="1">
    <location>
        <begin position="624"/>
        <end position="634"/>
    </location>
</feature>
<feature type="compositionally biased region" description="Low complexity" evidence="1">
    <location>
        <begin position="638"/>
        <end position="652"/>
    </location>
</feature>
<feature type="compositionally biased region" description="Low complexity" evidence="1">
    <location>
        <begin position="1"/>
        <end position="22"/>
    </location>
</feature>
<comment type="caution">
    <text evidence="3">The sequence shown here is derived from an EMBL/GenBank/DDBJ whole genome shotgun (WGS) entry which is preliminary data.</text>
</comment>
<dbReference type="InterPro" id="IPR058934">
    <property type="entry name" value="YMC020W-like"/>
</dbReference>
<feature type="region of interest" description="Disordered" evidence="1">
    <location>
        <begin position="523"/>
        <end position="691"/>
    </location>
</feature>
<organism evidence="3 4">
    <name type="scientific">Cryptococcus tetragattii IND107</name>
    <dbReference type="NCBI Taxonomy" id="1296105"/>
    <lineage>
        <taxon>Eukaryota</taxon>
        <taxon>Fungi</taxon>
        <taxon>Dikarya</taxon>
        <taxon>Basidiomycota</taxon>
        <taxon>Agaricomycotina</taxon>
        <taxon>Tremellomycetes</taxon>
        <taxon>Tremellales</taxon>
        <taxon>Cryptococcaceae</taxon>
        <taxon>Cryptococcus</taxon>
        <taxon>Cryptococcus gattii species complex</taxon>
    </lineage>
</organism>
<evidence type="ECO:0000313" key="3">
    <source>
        <dbReference type="EMBL" id="KAL0255211.1"/>
    </source>
</evidence>
<name>A0ABR3C4C5_9TREE</name>
<accession>A0ABR3C4C5</accession>
<proteinExistence type="predicted"/>
<feature type="domain" description="YMC020W-like alpha/beta hydrolase" evidence="2">
    <location>
        <begin position="1123"/>
        <end position="1325"/>
    </location>
</feature>
<feature type="compositionally biased region" description="Low complexity" evidence="1">
    <location>
        <begin position="1371"/>
        <end position="1385"/>
    </location>
</feature>
<feature type="compositionally biased region" description="Polar residues" evidence="1">
    <location>
        <begin position="272"/>
        <end position="300"/>
    </location>
</feature>
<dbReference type="GeneID" id="91986864"/>
<feature type="compositionally biased region" description="Low complexity" evidence="1">
    <location>
        <begin position="484"/>
        <end position="494"/>
    </location>
</feature>
<evidence type="ECO:0000259" key="2">
    <source>
        <dbReference type="Pfam" id="PF26147"/>
    </source>
</evidence>
<dbReference type="EMBL" id="ATAM02000001">
    <property type="protein sequence ID" value="KAL0255211.1"/>
    <property type="molecule type" value="Genomic_DNA"/>
</dbReference>